<proteinExistence type="predicted"/>
<protein>
    <submittedName>
        <fullName evidence="2">Uncharacterized protein</fullName>
    </submittedName>
</protein>
<feature type="region of interest" description="Disordered" evidence="1">
    <location>
        <begin position="654"/>
        <end position="691"/>
    </location>
</feature>
<evidence type="ECO:0000256" key="1">
    <source>
        <dbReference type="SAM" id="MobiDB-lite"/>
    </source>
</evidence>
<sequence>MITDSMRFFLQPGTVEKNLTEGSDCNSVDTSVKTRGYRGARDHPPSLMQPADYALITKQTPVRSVQSGTIEKPKVEERQLGSASSTSMSIKADLFNTPLDTRSVSAYSRVYKDPNEDEMKNTARNPSSPIIRSKNVNRSHVRPASIASPVFARPKIYPENVPAKPMFSNLDENSSPKVFTNEGDSTVHKPQFRFRPGVQSFESLREDSSPKLFVGSPPQAADTKDFTFPPDSSPPNAHVHFQLENKNGSDNESLTSGGSENYAVAENYDSAGTDSTETGEYGTPLDSSLCSSINNSPINRSSLRPILKGVGGTKKDAPTYSGSRGEYKVKLEGSVESKHSLPLTDDHSLGKHGQARGDGAGTNFTPIINYPKSATLPRAKTVRFDSEVRRQEVMQFEDGGQLEQTASIVKTKVKEIPSPSKVEITTIPATTPTITCNVSIPLHVVNNEVTTSPSTQPLGNQPYMVDPRMRTFFPFPPPPYMTNEHFYPFAGGYGFYPGATNHVQMMRPPGLETTYFPHNPFLPYPPLSNMQHPHQWPSSGYASLPPVSSTSTSVLTATTTPIVSPEVVHALPPSLPPKPIPIVQDGELSTEVASASPKTKEDQTVYENIRLQAIQESQTPQRASEKFMNVKAKFEKSDVLFKGKPFVANKVYSKEDPGLSSKTPKPNDGEIHHWSSKSLGSKLDRTGTNERESTDLKSVGLCRRFDTGSVKKAGSQIAPAFRFSDYKSRVADGQTGSVVKKPEDGIVSELVSLMSPSSKTITSTSLHSLNKEDEYGSNRVEVVEDIVIRGKGRDRPVSCIELPLPRHSVDEKDDDSAPPTPTIPPAINYSTMPSTSPRSWEDIFNSTPPLPGLDE</sequence>
<feature type="compositionally biased region" description="Basic and acidic residues" evidence="1">
    <location>
        <begin position="325"/>
        <end position="349"/>
    </location>
</feature>
<feature type="compositionally biased region" description="Polar residues" evidence="1">
    <location>
        <begin position="828"/>
        <end position="838"/>
    </location>
</feature>
<feature type="region of interest" description="Disordered" evidence="1">
    <location>
        <begin position="216"/>
        <end position="259"/>
    </location>
</feature>
<feature type="region of interest" description="Disordered" evidence="1">
    <location>
        <begin position="21"/>
        <end position="47"/>
    </location>
</feature>
<organism evidence="2">
    <name type="scientific">Lygus hesperus</name>
    <name type="common">Western plant bug</name>
    <dbReference type="NCBI Taxonomy" id="30085"/>
    <lineage>
        <taxon>Eukaryota</taxon>
        <taxon>Metazoa</taxon>
        <taxon>Ecdysozoa</taxon>
        <taxon>Arthropoda</taxon>
        <taxon>Hexapoda</taxon>
        <taxon>Insecta</taxon>
        <taxon>Pterygota</taxon>
        <taxon>Neoptera</taxon>
        <taxon>Paraneoptera</taxon>
        <taxon>Hemiptera</taxon>
        <taxon>Heteroptera</taxon>
        <taxon>Panheteroptera</taxon>
        <taxon>Cimicomorpha</taxon>
        <taxon>Miridae</taxon>
        <taxon>Mirini</taxon>
        <taxon>Lygus</taxon>
    </lineage>
</organism>
<feature type="compositionally biased region" description="Basic and acidic residues" evidence="1">
    <location>
        <begin position="682"/>
        <end position="691"/>
    </location>
</feature>
<accession>A0A146KMY6</accession>
<feature type="compositionally biased region" description="Polar residues" evidence="1">
    <location>
        <begin position="250"/>
        <end position="259"/>
    </location>
</feature>
<name>A0A146KMY6_LYGHE</name>
<feature type="region of interest" description="Disordered" evidence="1">
    <location>
        <begin position="805"/>
        <end position="855"/>
    </location>
</feature>
<reference evidence="2" key="1">
    <citation type="journal article" date="2016" name="Gigascience">
        <title>De novo construction of an expanded transcriptome assembly for the western tarnished plant bug, Lygus hesperus.</title>
        <authorList>
            <person name="Tassone E.E."/>
            <person name="Geib S.M."/>
            <person name="Hall B."/>
            <person name="Fabrick J.A."/>
            <person name="Brent C.S."/>
            <person name="Hull J.J."/>
        </authorList>
    </citation>
    <scope>NUCLEOTIDE SEQUENCE</scope>
</reference>
<evidence type="ECO:0000313" key="2">
    <source>
        <dbReference type="EMBL" id="JAP97807.1"/>
    </source>
</evidence>
<dbReference type="EMBL" id="GDHC01020821">
    <property type="protein sequence ID" value="JAP97807.1"/>
    <property type="molecule type" value="Transcribed_RNA"/>
</dbReference>
<feature type="region of interest" description="Disordered" evidence="1">
    <location>
        <begin position="304"/>
        <end position="364"/>
    </location>
</feature>
<dbReference type="AlphaFoldDB" id="A0A146KMY6"/>
<gene>
    <name evidence="2" type="ORF">g.68297</name>
</gene>
<feature type="compositionally biased region" description="Polar residues" evidence="1">
    <location>
        <begin position="21"/>
        <end position="33"/>
    </location>
</feature>